<dbReference type="EMBL" id="CP022657">
    <property type="protein sequence ID" value="ASS76820.1"/>
    <property type="molecule type" value="Genomic_DNA"/>
</dbReference>
<dbReference type="OrthoDB" id="2063617at2"/>
<accession>A0A223D5P4</accession>
<evidence type="ECO:0000313" key="1">
    <source>
        <dbReference type="EMBL" id="ASS76820.1"/>
    </source>
</evidence>
<dbReference type="InterPro" id="IPR049254">
    <property type="entry name" value="Phage_tail_terminator"/>
</dbReference>
<sequence>MTSNDVRNGVFGALKERFPEVKRYGEAIKQGLNGPCFFVRLLSAQHDRELDRRYKRAHSFDIHYFASSNEDAHAVAEQLYDCLEYIIVADGKCRGTRMRHEVVDGVLHFFVDYDFHVMRPTAPQPQMNHLHQKAALVDG</sequence>
<protein>
    <recommendedName>
        <fullName evidence="3">Phage protein</fullName>
    </recommendedName>
</protein>
<organism evidence="1 2">
    <name type="scientific">Tumebacillus algifaecis</name>
    <dbReference type="NCBI Taxonomy" id="1214604"/>
    <lineage>
        <taxon>Bacteria</taxon>
        <taxon>Bacillati</taxon>
        <taxon>Bacillota</taxon>
        <taxon>Bacilli</taxon>
        <taxon>Bacillales</taxon>
        <taxon>Alicyclobacillaceae</taxon>
        <taxon>Tumebacillus</taxon>
    </lineage>
</organism>
<dbReference type="Proteomes" id="UP000214688">
    <property type="component" value="Chromosome"/>
</dbReference>
<reference evidence="1 2" key="1">
    <citation type="journal article" date="2015" name="Int. J. Syst. Evol. Microbiol.">
        <title>Tumebacillus algifaecis sp. nov., isolated from decomposing algal scum.</title>
        <authorList>
            <person name="Wu Y.F."/>
            <person name="Zhang B."/>
            <person name="Xing P."/>
            <person name="Wu Q.L."/>
            <person name="Liu S.J."/>
        </authorList>
    </citation>
    <scope>NUCLEOTIDE SEQUENCE [LARGE SCALE GENOMIC DNA]</scope>
    <source>
        <strain evidence="1 2">THMBR28</strain>
    </source>
</reference>
<dbReference type="KEGG" id="tab:CIG75_18985"/>
<evidence type="ECO:0000313" key="2">
    <source>
        <dbReference type="Proteomes" id="UP000214688"/>
    </source>
</evidence>
<dbReference type="AlphaFoldDB" id="A0A223D5P4"/>
<dbReference type="RefSeq" id="WP_094238047.1">
    <property type="nucleotide sequence ID" value="NZ_CP022657.1"/>
</dbReference>
<name>A0A223D5P4_9BACL</name>
<gene>
    <name evidence="1" type="ORF">CIG75_18985</name>
</gene>
<keyword evidence="2" id="KW-1185">Reference proteome</keyword>
<proteinExistence type="predicted"/>
<dbReference type="Pfam" id="PF20765">
    <property type="entry name" value="Phage_tail_terminator_8"/>
    <property type="match status" value="1"/>
</dbReference>
<evidence type="ECO:0008006" key="3">
    <source>
        <dbReference type="Google" id="ProtNLM"/>
    </source>
</evidence>